<dbReference type="STRING" id="218140.BPSY_1592"/>
<dbReference type="Gene3D" id="3.40.50.10910">
    <property type="entry name" value="Amidohydrolase"/>
    <property type="match status" value="1"/>
</dbReference>
<name>A0A087CD34_9BIFI</name>
<organism evidence="2 3">
    <name type="scientific">Bifidobacterium psychraerophilum</name>
    <dbReference type="NCBI Taxonomy" id="218140"/>
    <lineage>
        <taxon>Bacteria</taxon>
        <taxon>Bacillati</taxon>
        <taxon>Actinomycetota</taxon>
        <taxon>Actinomycetes</taxon>
        <taxon>Bifidobacteriales</taxon>
        <taxon>Bifidobacteriaceae</taxon>
        <taxon>Bifidobacterium</taxon>
    </lineage>
</organism>
<dbReference type="Pfam" id="PF01979">
    <property type="entry name" value="Amidohydro_1"/>
    <property type="match status" value="1"/>
</dbReference>
<dbReference type="InterPro" id="IPR011059">
    <property type="entry name" value="Metal-dep_hydrolase_composite"/>
</dbReference>
<proteinExistence type="predicted"/>
<protein>
    <submittedName>
        <fullName evidence="2">Putative hydrolase</fullName>
    </submittedName>
</protein>
<dbReference type="InterPro" id="IPR057744">
    <property type="entry name" value="OTAase-like"/>
</dbReference>
<feature type="domain" description="Amidohydrolase-related" evidence="1">
    <location>
        <begin position="61"/>
        <end position="420"/>
    </location>
</feature>
<dbReference type="RefSeq" id="WP_202961807.1">
    <property type="nucleotide sequence ID" value="NZ_JBDNLK010000008.1"/>
</dbReference>
<accession>A0A087CD34</accession>
<reference evidence="2 3" key="1">
    <citation type="submission" date="2014-03" db="EMBL/GenBank/DDBJ databases">
        <title>Genomics of Bifidobacteria.</title>
        <authorList>
            <person name="Ventura M."/>
            <person name="Milani C."/>
            <person name="Lugli G.A."/>
        </authorList>
    </citation>
    <scope>NUCLEOTIDE SEQUENCE [LARGE SCALE GENOMIC DNA]</scope>
    <source>
        <strain evidence="2 3">LMG 21775</strain>
    </source>
</reference>
<sequence>MLMTGSFAITNVNIVSEDAKDGLLHGYNVVVGPDGRISKVGAGNRTGIPDGYHRIDGTGRYLLPGLINAHVHLFSNGKPLSATLTGPTFQHAVSAALHSPLGALLIAHRTKVNARTLLLSGVTTFRTVGDVGYEAVRLRERIESGKELGARMLAAGPLLAITGGHGSPQIALIGDSPSQNRKNARTNIMHGVTAIKIAATGGVTDARRIGDAGRPQMSEEEMAAICEEAHHAGLLVAAHAQSPLGVTMALRAGVDTIEHGCAMNSEIIDLFGDNPRSLRGWSALIPTLSAALPLVKLSREVTGVDEIVVANARIAVDEMVQGIHDAKENGIALGMGTDTAMTYVTQYNTWRELALLNEYGDLTPQEAIHAASAENARILGFDQVTGRIAQGLSADLLLLKRNPLNDWRAYEHPEFVIARGRVLQNPQIERFELVDNELDAMKA</sequence>
<dbReference type="SUPFAM" id="SSF51338">
    <property type="entry name" value="Composite domain of metallo-dependent hydrolases"/>
    <property type="match status" value="1"/>
</dbReference>
<dbReference type="AlphaFoldDB" id="A0A087CD34"/>
<keyword evidence="2" id="KW-0378">Hydrolase</keyword>
<dbReference type="PANTHER" id="PTHR43135:SF3">
    <property type="entry name" value="ALPHA-D-RIBOSE 1-METHYLPHOSPHONATE 5-TRIPHOSPHATE DIPHOSPHATASE"/>
    <property type="match status" value="1"/>
</dbReference>
<dbReference type="InterPro" id="IPR032466">
    <property type="entry name" value="Metal_Hydrolase"/>
</dbReference>
<keyword evidence="3" id="KW-1185">Reference proteome</keyword>
<evidence type="ECO:0000313" key="2">
    <source>
        <dbReference type="EMBL" id="KFI81184.1"/>
    </source>
</evidence>
<dbReference type="CDD" id="cd01299">
    <property type="entry name" value="Met_dep_hydrolase_A"/>
    <property type="match status" value="1"/>
</dbReference>
<dbReference type="Gene3D" id="1.20.58.520">
    <property type="entry name" value="Amidohydrolase"/>
    <property type="match status" value="1"/>
</dbReference>
<dbReference type="Proteomes" id="UP000029050">
    <property type="component" value="Unassembled WGS sequence"/>
</dbReference>
<comment type="caution">
    <text evidence="2">The sequence shown here is derived from an EMBL/GenBank/DDBJ whole genome shotgun (WGS) entry which is preliminary data.</text>
</comment>
<dbReference type="eggNOG" id="COG1228">
    <property type="taxonomic scope" value="Bacteria"/>
</dbReference>
<dbReference type="EMBL" id="JGZI01000010">
    <property type="protein sequence ID" value="KFI81184.1"/>
    <property type="molecule type" value="Genomic_DNA"/>
</dbReference>
<gene>
    <name evidence="2" type="ORF">BPSY_1592</name>
</gene>
<dbReference type="SUPFAM" id="SSF51556">
    <property type="entry name" value="Metallo-dependent hydrolases"/>
    <property type="match status" value="1"/>
</dbReference>
<dbReference type="InterPro" id="IPR006680">
    <property type="entry name" value="Amidohydro-rel"/>
</dbReference>
<dbReference type="PANTHER" id="PTHR43135">
    <property type="entry name" value="ALPHA-D-RIBOSE 1-METHYLPHOSPHONATE 5-TRIPHOSPHATE DIPHOSPHATASE"/>
    <property type="match status" value="1"/>
</dbReference>
<dbReference type="Gene3D" id="2.30.40.10">
    <property type="entry name" value="Urease, subunit C, domain 1"/>
    <property type="match status" value="2"/>
</dbReference>
<evidence type="ECO:0000313" key="3">
    <source>
        <dbReference type="Proteomes" id="UP000029050"/>
    </source>
</evidence>
<dbReference type="GO" id="GO:0016810">
    <property type="term" value="F:hydrolase activity, acting on carbon-nitrogen (but not peptide) bonds"/>
    <property type="evidence" value="ECO:0007669"/>
    <property type="project" value="InterPro"/>
</dbReference>
<evidence type="ECO:0000259" key="1">
    <source>
        <dbReference type="Pfam" id="PF01979"/>
    </source>
</evidence>
<dbReference type="InterPro" id="IPR051781">
    <property type="entry name" value="Metallo-dep_Hydrolase"/>
</dbReference>